<dbReference type="InterPro" id="IPR008999">
    <property type="entry name" value="Actin-crosslinking"/>
</dbReference>
<dbReference type="Pfam" id="PF22932">
    <property type="entry name" value="Ubiq_DUF_assoc"/>
    <property type="match status" value="1"/>
</dbReference>
<dbReference type="Pfam" id="PF04601">
    <property type="entry name" value="DUF569"/>
    <property type="match status" value="1"/>
</dbReference>
<evidence type="ECO:0000313" key="4">
    <source>
        <dbReference type="EMBL" id="KAA3466118.1"/>
    </source>
</evidence>
<evidence type="ECO:0000259" key="2">
    <source>
        <dbReference type="Pfam" id="PF04601"/>
    </source>
</evidence>
<sequence>MVHIYFIKGHYSIQLCFVYVIATETGSCKCMELFTEAKVVKLRSHLEKYLVADDDQETVRQSQNSSGKTARWLVELVPDKPYVIRLKSCHGKYLAATHIPFLLGMTGKMVLQTVPDKMDWKLQWKPIREGFKIKLKSWCGKFLRANGGTPPWRNSITHGESRTGATSKWVLWDVEVGEYSESLSYSLVFMEYLLSISSFFPESEEVLEDFSDDSLASSPPSPVSVVSSLKSPRSSVVPTGSQESAKLSSDFYLDSPPKSKGRTICYHVADDSGEVDDEAMEGHSFSFKGNGVDELTHKLKQETGLEDVVVCARSPLNGELFPLRLRLPPNNLDMHVVVVPLASKRRDFSLSCSNFSCLLLAIHNTS</sequence>
<dbReference type="InterPro" id="IPR007679">
    <property type="entry name" value="DUF569"/>
</dbReference>
<feature type="region of interest" description="Disordered" evidence="1">
    <location>
        <begin position="211"/>
        <end position="242"/>
    </location>
</feature>
<evidence type="ECO:0000313" key="5">
    <source>
        <dbReference type="Proteomes" id="UP000325315"/>
    </source>
</evidence>
<evidence type="ECO:0000256" key="1">
    <source>
        <dbReference type="SAM" id="MobiDB-lite"/>
    </source>
</evidence>
<dbReference type="PANTHER" id="PTHR31205">
    <property type="entry name" value="ACTIN CROSS-LINKING PROTEIN (DUF569)"/>
    <property type="match status" value="1"/>
</dbReference>
<dbReference type="Proteomes" id="UP000325315">
    <property type="component" value="Unassembled WGS sequence"/>
</dbReference>
<dbReference type="SUPFAM" id="SSF50405">
    <property type="entry name" value="Actin-crosslinking proteins"/>
    <property type="match status" value="1"/>
</dbReference>
<keyword evidence="5" id="KW-1185">Reference proteome</keyword>
<dbReference type="AlphaFoldDB" id="A0A5B6VAA6"/>
<gene>
    <name evidence="4" type="ORF">EPI10_001233</name>
</gene>
<feature type="domain" description="DUF569" evidence="3">
    <location>
        <begin position="261"/>
        <end position="339"/>
    </location>
</feature>
<organism evidence="4 5">
    <name type="scientific">Gossypium australe</name>
    <dbReference type="NCBI Taxonomy" id="47621"/>
    <lineage>
        <taxon>Eukaryota</taxon>
        <taxon>Viridiplantae</taxon>
        <taxon>Streptophyta</taxon>
        <taxon>Embryophyta</taxon>
        <taxon>Tracheophyta</taxon>
        <taxon>Spermatophyta</taxon>
        <taxon>Magnoliopsida</taxon>
        <taxon>eudicotyledons</taxon>
        <taxon>Gunneridae</taxon>
        <taxon>Pentapetalae</taxon>
        <taxon>rosids</taxon>
        <taxon>malvids</taxon>
        <taxon>Malvales</taxon>
        <taxon>Malvaceae</taxon>
        <taxon>Malvoideae</taxon>
        <taxon>Gossypium</taxon>
    </lineage>
</organism>
<dbReference type="InterPro" id="IPR054726">
    <property type="entry name" value="Ubiq_DUF569-assoc"/>
</dbReference>
<comment type="caution">
    <text evidence="4">The sequence shown here is derived from an EMBL/GenBank/DDBJ whole genome shotgun (WGS) entry which is preliminary data.</text>
</comment>
<dbReference type="Gene3D" id="2.80.10.50">
    <property type="match status" value="1"/>
</dbReference>
<feature type="compositionally biased region" description="Low complexity" evidence="1">
    <location>
        <begin position="213"/>
        <end position="238"/>
    </location>
</feature>
<protein>
    <submittedName>
        <fullName evidence="4">DUF569 domain-containing protein</fullName>
    </submittedName>
</protein>
<reference evidence="5" key="1">
    <citation type="journal article" date="2019" name="Plant Biotechnol. J.">
        <title>Genome sequencing of the Australian wild diploid species Gossypium australe highlights disease resistance and delayed gland morphogenesis.</title>
        <authorList>
            <person name="Cai Y."/>
            <person name="Cai X."/>
            <person name="Wang Q."/>
            <person name="Wang P."/>
            <person name="Zhang Y."/>
            <person name="Cai C."/>
            <person name="Xu Y."/>
            <person name="Wang K."/>
            <person name="Zhou Z."/>
            <person name="Wang C."/>
            <person name="Geng S."/>
            <person name="Li B."/>
            <person name="Dong Q."/>
            <person name="Hou Y."/>
            <person name="Wang H."/>
            <person name="Ai P."/>
            <person name="Liu Z."/>
            <person name="Yi F."/>
            <person name="Sun M."/>
            <person name="An G."/>
            <person name="Cheng J."/>
            <person name="Zhang Y."/>
            <person name="Shi Q."/>
            <person name="Xie Y."/>
            <person name="Shi X."/>
            <person name="Chang Y."/>
            <person name="Huang F."/>
            <person name="Chen Y."/>
            <person name="Hong S."/>
            <person name="Mi L."/>
            <person name="Sun Q."/>
            <person name="Zhang L."/>
            <person name="Zhou B."/>
            <person name="Peng R."/>
            <person name="Zhang X."/>
            <person name="Liu F."/>
        </authorList>
    </citation>
    <scope>NUCLEOTIDE SEQUENCE [LARGE SCALE GENOMIC DNA]</scope>
    <source>
        <strain evidence="5">cv. PA1801</strain>
    </source>
</reference>
<dbReference type="EMBL" id="SMMG02000007">
    <property type="protein sequence ID" value="KAA3466118.1"/>
    <property type="molecule type" value="Genomic_DNA"/>
</dbReference>
<name>A0A5B6VAA6_9ROSI</name>
<evidence type="ECO:0000259" key="3">
    <source>
        <dbReference type="Pfam" id="PF22932"/>
    </source>
</evidence>
<dbReference type="PANTHER" id="PTHR31205:SF69">
    <property type="entry name" value="ACTIN CROSS-LINKING PROTEIN (DUF569)"/>
    <property type="match status" value="1"/>
</dbReference>
<dbReference type="CDD" id="cd23340">
    <property type="entry name" value="beta-trefoil_FSCN_ACP-like"/>
    <property type="match status" value="1"/>
</dbReference>
<dbReference type="FunFam" id="2.80.10.50:FF:000067">
    <property type="entry name" value="BnaC05g19630D protein"/>
    <property type="match status" value="1"/>
</dbReference>
<proteinExistence type="predicted"/>
<feature type="domain" description="DUF569" evidence="2">
    <location>
        <begin position="31"/>
        <end position="172"/>
    </location>
</feature>
<accession>A0A5B6VAA6</accession>
<dbReference type="OrthoDB" id="2432302at2759"/>